<evidence type="ECO:0000313" key="4">
    <source>
        <dbReference type="EMBL" id="QQD73834.1"/>
    </source>
</evidence>
<dbReference type="Gene3D" id="1.25.40.10">
    <property type="entry name" value="Tetratricopeptide repeat domain"/>
    <property type="match status" value="1"/>
</dbReference>
<dbReference type="PANTHER" id="PTHR16305:SF28">
    <property type="entry name" value="GUANYLATE CYCLASE DOMAIN-CONTAINING PROTEIN"/>
    <property type="match status" value="1"/>
</dbReference>
<dbReference type="GO" id="GO:0005524">
    <property type="term" value="F:ATP binding"/>
    <property type="evidence" value="ECO:0007669"/>
    <property type="project" value="UniProtKB-KW"/>
</dbReference>
<dbReference type="InterPro" id="IPR036388">
    <property type="entry name" value="WH-like_DNA-bd_sf"/>
</dbReference>
<evidence type="ECO:0000259" key="3">
    <source>
        <dbReference type="SMART" id="SM01043"/>
    </source>
</evidence>
<accession>A0A7T4WFU4</accession>
<dbReference type="Gene3D" id="3.40.50.300">
    <property type="entry name" value="P-loop containing nucleotide triphosphate hydrolases"/>
    <property type="match status" value="1"/>
</dbReference>
<sequence length="838" mass="94265">MARLYPLTLRVLGRSVLEAPGRQLYLGSRHARRLLIYLCVVPGYHERQILAPLLFPGYPADMARSYLRQALQQLRLMRPPVLLRTDRQGIQMDPSQPLVVDHAQFMACDSWDVASCREAIGLYRGVFLAEETRETAAKEWWGWVSDMRRVTDQRLSLYYEKCLADAIAQQDIHRGWGLAEEWMREAPHLDLPHQMAIELLVEGGRRSEAMHLFHVYEERRVTEYGCKPGEALYALIKRLHQSRPAAPLPEPTISPVFQRRFLTVLTIKLLVADEEAEEGILRYVQYYRALAESVAAQCQAVVHINEEGKIELRLGLDAQVEDGPRRALWAAERIGAKSPAGGHVLRLIIHHGPAWVGTDGLPIANFRPATGALKEVIEKRQGVLLNAGAWEWLCAHEFPQRLGQPLESVAACWLPFTEELWSSRNIIQDTPLHGREREFGVLKKALDDLTAGSGGRVVWIHGEAGVGKTHLLHTFLDQIPAAVTTTQYTCSAVHSESFLYPVAMLLQDIMGVRTESHARKIQAIHSLLDAAGEKDPLVRSLWESWWSPEAETLHGGEFRDYQDLLFESIHCVLTCHFFTGCRVAVIEDLQWADAATLSWLRQCFQVMQPLPMLILITTRDVMPTMIGVAQHETLLDLSPWEAGTARGYLRQLPHWYGDSAVEDALIARSRGIPFYLKILAETPGASPEHLPQTLQEALDVHVVRGKEAFDLLQVAAVVNDAVSVPLLLAVLPSRDQTVCLYDLDRLVRQDLLQSISGGWQFRHDLLRDVVYAGIPLFARRDLHAQVAAVLEQQGAEPSLLARHYAAAGLDDRASWHTLQAARRAYPALPTRIGPIHTK</sequence>
<dbReference type="AlphaFoldDB" id="A0A7T4WFU4"/>
<dbReference type="PANTHER" id="PTHR16305">
    <property type="entry name" value="TESTICULAR SOLUBLE ADENYLYL CYCLASE"/>
    <property type="match status" value="1"/>
</dbReference>
<dbReference type="EMBL" id="CP059488">
    <property type="protein sequence ID" value="QQD73834.1"/>
    <property type="molecule type" value="Genomic_DNA"/>
</dbReference>
<dbReference type="Proteomes" id="UP000595420">
    <property type="component" value="Chromosome"/>
</dbReference>
<dbReference type="InterPro" id="IPR027417">
    <property type="entry name" value="P-loop_NTPase"/>
</dbReference>
<reference evidence="4 5" key="1">
    <citation type="submission" date="2020-07" db="EMBL/GenBank/DDBJ databases">
        <title>Complete genome sequence analysis of Acidithiobacillus ferrivorans XJFY6S-08 reveals extreme environmental adaptation to alpine acid mine drainage.</title>
        <authorList>
            <person name="Yan L."/>
            <person name="Ni Y."/>
        </authorList>
    </citation>
    <scope>NUCLEOTIDE SEQUENCE [LARGE SCALE GENOMIC DNA]</scope>
    <source>
        <strain evidence="4 5">XJFY6S-08</strain>
    </source>
</reference>
<dbReference type="SMART" id="SM01043">
    <property type="entry name" value="BTAD"/>
    <property type="match status" value="1"/>
</dbReference>
<dbReference type="GO" id="GO:0004016">
    <property type="term" value="F:adenylate cyclase activity"/>
    <property type="evidence" value="ECO:0007669"/>
    <property type="project" value="TreeGrafter"/>
</dbReference>
<gene>
    <name evidence="4" type="ORF">H2515_06250</name>
</gene>
<organism evidence="4 5">
    <name type="scientific">Acidithiobacillus ferrivorans</name>
    <dbReference type="NCBI Taxonomy" id="160808"/>
    <lineage>
        <taxon>Bacteria</taxon>
        <taxon>Pseudomonadati</taxon>
        <taxon>Pseudomonadota</taxon>
        <taxon>Acidithiobacillia</taxon>
        <taxon>Acidithiobacillales</taxon>
        <taxon>Acidithiobacillaceae</taxon>
        <taxon>Acidithiobacillus</taxon>
    </lineage>
</organism>
<dbReference type="Gene3D" id="1.10.10.10">
    <property type="entry name" value="Winged helix-like DNA-binding domain superfamily/Winged helix DNA-binding domain"/>
    <property type="match status" value="1"/>
</dbReference>
<name>A0A7T4WFU4_9PROT</name>
<dbReference type="SUPFAM" id="SSF52540">
    <property type="entry name" value="P-loop containing nucleoside triphosphate hydrolases"/>
    <property type="match status" value="1"/>
</dbReference>
<evidence type="ECO:0000256" key="1">
    <source>
        <dbReference type="ARBA" id="ARBA00022741"/>
    </source>
</evidence>
<dbReference type="RefSeq" id="WP_198661197.1">
    <property type="nucleotide sequence ID" value="NZ_CP059488.1"/>
</dbReference>
<dbReference type="InterPro" id="IPR005158">
    <property type="entry name" value="BTAD"/>
</dbReference>
<feature type="domain" description="Bacterial transcriptional activator" evidence="3">
    <location>
        <begin position="100"/>
        <end position="240"/>
    </location>
</feature>
<dbReference type="Pfam" id="PF13191">
    <property type="entry name" value="AAA_16"/>
    <property type="match status" value="1"/>
</dbReference>
<keyword evidence="2" id="KW-0067">ATP-binding</keyword>
<dbReference type="GO" id="GO:0005737">
    <property type="term" value="C:cytoplasm"/>
    <property type="evidence" value="ECO:0007669"/>
    <property type="project" value="TreeGrafter"/>
</dbReference>
<protein>
    <submittedName>
        <fullName evidence="4">AAA family ATPase</fullName>
    </submittedName>
</protein>
<dbReference type="SUPFAM" id="SSF48452">
    <property type="entry name" value="TPR-like"/>
    <property type="match status" value="1"/>
</dbReference>
<evidence type="ECO:0000256" key="2">
    <source>
        <dbReference type="ARBA" id="ARBA00022840"/>
    </source>
</evidence>
<dbReference type="Pfam" id="PF03704">
    <property type="entry name" value="BTAD"/>
    <property type="match status" value="1"/>
</dbReference>
<dbReference type="InterPro" id="IPR041664">
    <property type="entry name" value="AAA_16"/>
</dbReference>
<keyword evidence="1" id="KW-0547">Nucleotide-binding</keyword>
<evidence type="ECO:0000313" key="5">
    <source>
        <dbReference type="Proteomes" id="UP000595420"/>
    </source>
</evidence>
<proteinExistence type="predicted"/>
<dbReference type="InterPro" id="IPR011990">
    <property type="entry name" value="TPR-like_helical_dom_sf"/>
</dbReference>